<feature type="domain" description="Rod shape-determining protein MreC beta-barrel core" evidence="5">
    <location>
        <begin position="82"/>
        <end position="225"/>
    </location>
</feature>
<reference evidence="6 7" key="1">
    <citation type="journal article" date="2015" name="Microbiome">
        <title>Genomic resolution of linkages in carbon, nitrogen, and sulfur cycling among widespread estuary sediment bacteria.</title>
        <authorList>
            <person name="Baker B.J."/>
            <person name="Lazar C.S."/>
            <person name="Teske A.P."/>
            <person name="Dick G.J."/>
        </authorList>
    </citation>
    <scope>NUCLEOTIDE SEQUENCE [LARGE SCALE GENOMIC DNA]</scope>
    <source>
        <strain evidence="6">SM1_77</strain>
    </source>
</reference>
<dbReference type="EMBL" id="LJVE01000138">
    <property type="protein sequence ID" value="KPL12737.1"/>
    <property type="molecule type" value="Genomic_DNA"/>
</dbReference>
<dbReference type="Gene3D" id="2.40.10.340">
    <property type="entry name" value="Rod shape-determining protein MreC, domain 1"/>
    <property type="match status" value="1"/>
</dbReference>
<evidence type="ECO:0000313" key="7">
    <source>
        <dbReference type="Proteomes" id="UP000050975"/>
    </source>
</evidence>
<dbReference type="PANTHER" id="PTHR34138">
    <property type="entry name" value="CELL SHAPE-DETERMINING PROTEIN MREC"/>
    <property type="match status" value="1"/>
</dbReference>
<organism evidence="6 7">
    <name type="scientific">candidate division WOR_3 bacterium SM1_77</name>
    <dbReference type="NCBI Taxonomy" id="1703778"/>
    <lineage>
        <taxon>Bacteria</taxon>
        <taxon>Bacteria division WOR-3</taxon>
    </lineage>
</organism>
<dbReference type="Pfam" id="PF04085">
    <property type="entry name" value="MreC"/>
    <property type="match status" value="1"/>
</dbReference>
<dbReference type="InterPro" id="IPR042177">
    <property type="entry name" value="Cell/Rod_1"/>
</dbReference>
<dbReference type="InterPro" id="IPR007221">
    <property type="entry name" value="MreC"/>
</dbReference>
<accession>A0A0S8JSG1</accession>
<dbReference type="GO" id="GO:0005886">
    <property type="term" value="C:plasma membrane"/>
    <property type="evidence" value="ECO:0007669"/>
    <property type="project" value="TreeGrafter"/>
</dbReference>
<proteinExistence type="inferred from homology"/>
<evidence type="ECO:0000259" key="5">
    <source>
        <dbReference type="Pfam" id="PF04085"/>
    </source>
</evidence>
<dbReference type="Gene3D" id="2.40.10.350">
    <property type="entry name" value="Rod shape-determining protein MreC, domain 2"/>
    <property type="match status" value="1"/>
</dbReference>
<dbReference type="InterPro" id="IPR055342">
    <property type="entry name" value="MreC_beta-barrel_core"/>
</dbReference>
<evidence type="ECO:0000313" key="6">
    <source>
        <dbReference type="EMBL" id="KPL12737.1"/>
    </source>
</evidence>
<comment type="similarity">
    <text evidence="1">Belongs to the MreC family.</text>
</comment>
<dbReference type="PANTHER" id="PTHR34138:SF1">
    <property type="entry name" value="CELL SHAPE-DETERMINING PROTEIN MREC"/>
    <property type="match status" value="1"/>
</dbReference>
<protein>
    <recommendedName>
        <fullName evidence="2">Cell shape-determining protein MreC</fullName>
    </recommendedName>
    <alternativeName>
        <fullName evidence="4">Cell shape protein MreC</fullName>
    </alternativeName>
</protein>
<name>A0A0S8JSG1_UNCW3</name>
<sequence length="237" mass="26245">MRRQQIILLFFLFTISAIPLFLSENANLILARNLSSVLLYPVRITSKLVEYLNISNVRIEKLEIRVNKLTLENAIRLLKASVIGRDPQNINGYLHIDKGTVHGVVKNQPVVSADGFVGKIKNAGTTTSIVETIENRGFAVSAIDINTGIHGVVKSQTNLLFDYVRHTDTIEIGDSLLTSGMSEVFPKGILIGTVQRVSESDDLFFKHVFVAPAARINRLVSIYIILDENRTTASGEQ</sequence>
<gene>
    <name evidence="6" type="ORF">AMJ74_06270</name>
</gene>
<evidence type="ECO:0000256" key="2">
    <source>
        <dbReference type="ARBA" id="ARBA00013855"/>
    </source>
</evidence>
<comment type="caution">
    <text evidence="6">The sequence shown here is derived from an EMBL/GenBank/DDBJ whole genome shotgun (WGS) entry which is preliminary data.</text>
</comment>
<evidence type="ECO:0000256" key="1">
    <source>
        <dbReference type="ARBA" id="ARBA00009369"/>
    </source>
</evidence>
<keyword evidence="3" id="KW-0133">Cell shape</keyword>
<dbReference type="GO" id="GO:0008360">
    <property type="term" value="P:regulation of cell shape"/>
    <property type="evidence" value="ECO:0007669"/>
    <property type="project" value="UniProtKB-KW"/>
</dbReference>
<evidence type="ECO:0000256" key="3">
    <source>
        <dbReference type="ARBA" id="ARBA00022960"/>
    </source>
</evidence>
<dbReference type="InterPro" id="IPR042175">
    <property type="entry name" value="Cell/Rod_MreC_2"/>
</dbReference>
<evidence type="ECO:0000256" key="4">
    <source>
        <dbReference type="ARBA" id="ARBA00032089"/>
    </source>
</evidence>
<dbReference type="AlphaFoldDB" id="A0A0S8JSG1"/>
<dbReference type="Proteomes" id="UP000050975">
    <property type="component" value="Unassembled WGS sequence"/>
</dbReference>